<protein>
    <submittedName>
        <fullName evidence="3">Putative esterase</fullName>
        <ecNumber evidence="3">3.1.-.-</ecNumber>
    </submittedName>
</protein>
<evidence type="ECO:0000256" key="2">
    <source>
        <dbReference type="ARBA" id="ARBA00022801"/>
    </source>
</evidence>
<evidence type="ECO:0000313" key="3">
    <source>
        <dbReference type="EMBL" id="OBR96215.1"/>
    </source>
</evidence>
<proteinExistence type="inferred from homology"/>
<dbReference type="SUPFAM" id="SSF54637">
    <property type="entry name" value="Thioesterase/thiol ester dehydrase-isomerase"/>
    <property type="match status" value="1"/>
</dbReference>
<comment type="similarity">
    <text evidence="1">Belongs to the 4-hydroxybenzoyl-CoA thioesterase family.</text>
</comment>
<dbReference type="InterPro" id="IPR006684">
    <property type="entry name" value="YbgC/YbaW"/>
</dbReference>
<dbReference type="InterPro" id="IPR029069">
    <property type="entry name" value="HotDog_dom_sf"/>
</dbReference>
<dbReference type="EMBL" id="LROS01000006">
    <property type="protein sequence ID" value="OBR96215.1"/>
    <property type="molecule type" value="Genomic_DNA"/>
</dbReference>
<dbReference type="Proteomes" id="UP000093954">
    <property type="component" value="Unassembled WGS sequence"/>
</dbReference>
<dbReference type="GO" id="GO:0047617">
    <property type="term" value="F:fatty acyl-CoA hydrolase activity"/>
    <property type="evidence" value="ECO:0007669"/>
    <property type="project" value="TreeGrafter"/>
</dbReference>
<dbReference type="EC" id="3.1.-.-" evidence="3"/>
<dbReference type="AlphaFoldDB" id="A0A1A6B1Q7"/>
<name>A0A1A6B1Q7_9CLOT</name>
<reference evidence="3 4" key="1">
    <citation type="journal article" date="2012" name="Front. Microbiol.">
        <title>Draft Genome Sequence of the Virulent Strain 01-B526 of the Fish Pathogen Aeromonas salmonicida.</title>
        <authorList>
            <person name="Charette S.J."/>
            <person name="Brochu F."/>
            <person name="Boyle B."/>
            <person name="Filion G."/>
            <person name="Tanaka K.H."/>
            <person name="Derome N."/>
        </authorList>
    </citation>
    <scope>NUCLEOTIDE SEQUENCE [LARGE SCALE GENOMIC DNA]</scope>
    <source>
        <strain evidence="3 4">P11</strain>
    </source>
</reference>
<sequence>MSSLYINETKVVVRYAETDKMGIVHHSNYYIYFEEARTQFIKKTGISYSQMEKDGIMFPLVESNCRYLHGAKYEDKLIIKTWIKELTPVKAEFNYSVIRENDQKEIAKGSTLHTFVNNNFKIINLKKKHTELFEKLQSLI</sequence>
<evidence type="ECO:0000313" key="4">
    <source>
        <dbReference type="Proteomes" id="UP000093954"/>
    </source>
</evidence>
<dbReference type="CDD" id="cd00586">
    <property type="entry name" value="4HBT"/>
    <property type="match status" value="1"/>
</dbReference>
<keyword evidence="2 3" id="KW-0378">Hydrolase</keyword>
<dbReference type="NCBIfam" id="TIGR00051">
    <property type="entry name" value="YbgC/FadM family acyl-CoA thioesterase"/>
    <property type="match status" value="1"/>
</dbReference>
<gene>
    <name evidence="3" type="ORF">CLRAG_06660</name>
</gene>
<organism evidence="3 4">
    <name type="scientific">Clostridium ragsdalei P11</name>
    <dbReference type="NCBI Taxonomy" id="1353534"/>
    <lineage>
        <taxon>Bacteria</taxon>
        <taxon>Bacillati</taxon>
        <taxon>Bacillota</taxon>
        <taxon>Clostridia</taxon>
        <taxon>Eubacteriales</taxon>
        <taxon>Clostridiaceae</taxon>
        <taxon>Clostridium</taxon>
    </lineage>
</organism>
<dbReference type="PANTHER" id="PTHR31793:SF27">
    <property type="entry name" value="NOVEL THIOESTERASE SUPERFAMILY DOMAIN AND SAPOSIN A-TYPE DOMAIN CONTAINING PROTEIN (0610012H03RIK)"/>
    <property type="match status" value="1"/>
</dbReference>
<dbReference type="PATRIC" id="fig|1353534.3.peg.673"/>
<evidence type="ECO:0000256" key="1">
    <source>
        <dbReference type="ARBA" id="ARBA00005953"/>
    </source>
</evidence>
<comment type="caution">
    <text evidence="3">The sequence shown here is derived from an EMBL/GenBank/DDBJ whole genome shotgun (WGS) entry which is preliminary data.</text>
</comment>
<dbReference type="Gene3D" id="3.10.129.10">
    <property type="entry name" value="Hotdog Thioesterase"/>
    <property type="match status" value="1"/>
</dbReference>
<keyword evidence="4" id="KW-1185">Reference proteome</keyword>
<dbReference type="PANTHER" id="PTHR31793">
    <property type="entry name" value="4-HYDROXYBENZOYL-COA THIOESTERASE FAMILY MEMBER"/>
    <property type="match status" value="1"/>
</dbReference>
<dbReference type="Pfam" id="PF13279">
    <property type="entry name" value="4HBT_2"/>
    <property type="match status" value="1"/>
</dbReference>
<dbReference type="InterPro" id="IPR050563">
    <property type="entry name" value="4-hydroxybenzoyl-CoA_TE"/>
</dbReference>
<dbReference type="PIRSF" id="PIRSF003230">
    <property type="entry name" value="YbgC"/>
    <property type="match status" value="1"/>
</dbReference>
<accession>A0A1A6B1Q7</accession>